<dbReference type="InterPro" id="IPR003774">
    <property type="entry name" value="AlgH-like"/>
</dbReference>
<dbReference type="PANTHER" id="PTHR30327">
    <property type="entry name" value="UNCHARACTERIZED PROTEIN YQGE"/>
    <property type="match status" value="1"/>
</dbReference>
<dbReference type="NCBIfam" id="NF001268">
    <property type="entry name" value="PRK00228.1-4"/>
    <property type="match status" value="1"/>
</dbReference>
<dbReference type="SUPFAM" id="SSF143456">
    <property type="entry name" value="VC0467-like"/>
    <property type="match status" value="1"/>
</dbReference>
<comment type="similarity">
    <text evidence="1 2">Belongs to the UPF0301 (AlgH) family.</text>
</comment>
<evidence type="ECO:0000256" key="2">
    <source>
        <dbReference type="HAMAP-Rule" id="MF_00758"/>
    </source>
</evidence>
<evidence type="ECO:0000313" key="3">
    <source>
        <dbReference type="EMBL" id="MBP5858343.1"/>
    </source>
</evidence>
<gene>
    <name evidence="3" type="ORF">KAJ83_15080</name>
</gene>
<dbReference type="EMBL" id="JAGMWN010000007">
    <property type="protein sequence ID" value="MBP5858343.1"/>
    <property type="molecule type" value="Genomic_DNA"/>
</dbReference>
<dbReference type="AlphaFoldDB" id="A0A8J7S4D9"/>
<accession>A0A8J7S4D9</accession>
<dbReference type="Pfam" id="PF02622">
    <property type="entry name" value="DUF179"/>
    <property type="match status" value="1"/>
</dbReference>
<proteinExistence type="inferred from homology"/>
<evidence type="ECO:0000256" key="1">
    <source>
        <dbReference type="ARBA" id="ARBA00009600"/>
    </source>
</evidence>
<dbReference type="GO" id="GO:0005829">
    <property type="term" value="C:cytosol"/>
    <property type="evidence" value="ECO:0007669"/>
    <property type="project" value="TreeGrafter"/>
</dbReference>
<organism evidence="3 4">
    <name type="scientific">Marivibrio halodurans</name>
    <dbReference type="NCBI Taxonomy" id="2039722"/>
    <lineage>
        <taxon>Bacteria</taxon>
        <taxon>Pseudomonadati</taxon>
        <taxon>Pseudomonadota</taxon>
        <taxon>Alphaproteobacteria</taxon>
        <taxon>Rhodospirillales</taxon>
        <taxon>Rhodospirillaceae</taxon>
        <taxon>Marivibrio</taxon>
    </lineage>
</organism>
<dbReference type="Gene3D" id="3.40.1740.10">
    <property type="entry name" value="VC0467-like"/>
    <property type="match status" value="1"/>
</dbReference>
<dbReference type="RefSeq" id="WP_210682926.1">
    <property type="nucleotide sequence ID" value="NZ_JAGMWN010000007.1"/>
</dbReference>
<protein>
    <recommendedName>
        <fullName evidence="2">UPF0301 protein KAJ83_15080</fullName>
    </recommendedName>
</protein>
<sequence>MASSAKTHSGYLTGQLLVAMPAMTDPRFQRAVIYMCLHNAEGAMGLVINRLVDSLTFDELLEQLDLGRSDTHEEIRVHFGGPVESGRGFVLHSTDYQQDATVDMENGIGLTATIDILRDIARGSGPQAQLLALGYAGWGPGQLDSEIQENAWLHVPAEPSLVFNDRLDEKWDQAIARLGFDPSLLSSDAGRA</sequence>
<dbReference type="HAMAP" id="MF_00758">
    <property type="entry name" value="UPF0301"/>
    <property type="match status" value="1"/>
</dbReference>
<comment type="caution">
    <text evidence="3">The sequence shown here is derived from an EMBL/GenBank/DDBJ whole genome shotgun (WGS) entry which is preliminary data.</text>
</comment>
<dbReference type="PANTHER" id="PTHR30327:SF1">
    <property type="entry name" value="UPF0301 PROTEIN YQGE"/>
    <property type="match status" value="1"/>
</dbReference>
<name>A0A8J7S4D9_9PROT</name>
<dbReference type="Proteomes" id="UP000672602">
    <property type="component" value="Unassembled WGS sequence"/>
</dbReference>
<reference evidence="3" key="1">
    <citation type="submission" date="2021-04" db="EMBL/GenBank/DDBJ databases">
        <authorList>
            <person name="Zhang D.-C."/>
        </authorList>
    </citation>
    <scope>NUCLEOTIDE SEQUENCE</scope>
    <source>
        <strain evidence="3">CGMCC 1.15697</strain>
    </source>
</reference>
<keyword evidence="4" id="KW-1185">Reference proteome</keyword>
<evidence type="ECO:0000313" key="4">
    <source>
        <dbReference type="Proteomes" id="UP000672602"/>
    </source>
</evidence>